<gene>
    <name evidence="2" type="ORF">FNV43_RR09543</name>
</gene>
<dbReference type="AlphaFoldDB" id="A0A8K0HBF1"/>
<evidence type="ECO:0000313" key="2">
    <source>
        <dbReference type="EMBL" id="KAF3448830.1"/>
    </source>
</evidence>
<keyword evidence="3" id="KW-1185">Reference proteome</keyword>
<comment type="caution">
    <text evidence="2">The sequence shown here is derived from an EMBL/GenBank/DDBJ whole genome shotgun (WGS) entry which is preliminary data.</text>
</comment>
<accession>A0A8K0HBF1</accession>
<keyword evidence="1" id="KW-1133">Transmembrane helix</keyword>
<evidence type="ECO:0000313" key="3">
    <source>
        <dbReference type="Proteomes" id="UP000796880"/>
    </source>
</evidence>
<protein>
    <submittedName>
        <fullName evidence="2">Uncharacterized protein</fullName>
    </submittedName>
</protein>
<dbReference type="Proteomes" id="UP000796880">
    <property type="component" value="Unassembled WGS sequence"/>
</dbReference>
<name>A0A8K0HBF1_9ROSA</name>
<feature type="transmembrane region" description="Helical" evidence="1">
    <location>
        <begin position="32"/>
        <end position="54"/>
    </location>
</feature>
<organism evidence="2 3">
    <name type="scientific">Rhamnella rubrinervis</name>
    <dbReference type="NCBI Taxonomy" id="2594499"/>
    <lineage>
        <taxon>Eukaryota</taxon>
        <taxon>Viridiplantae</taxon>
        <taxon>Streptophyta</taxon>
        <taxon>Embryophyta</taxon>
        <taxon>Tracheophyta</taxon>
        <taxon>Spermatophyta</taxon>
        <taxon>Magnoliopsida</taxon>
        <taxon>eudicotyledons</taxon>
        <taxon>Gunneridae</taxon>
        <taxon>Pentapetalae</taxon>
        <taxon>rosids</taxon>
        <taxon>fabids</taxon>
        <taxon>Rosales</taxon>
        <taxon>Rhamnaceae</taxon>
        <taxon>rhamnoid group</taxon>
        <taxon>Rhamneae</taxon>
        <taxon>Rhamnella</taxon>
    </lineage>
</organism>
<keyword evidence="1" id="KW-0472">Membrane</keyword>
<keyword evidence="1" id="KW-0812">Transmembrane</keyword>
<proteinExistence type="predicted"/>
<dbReference type="EMBL" id="VOIH02000004">
    <property type="protein sequence ID" value="KAF3448830.1"/>
    <property type="molecule type" value="Genomic_DNA"/>
</dbReference>
<reference evidence="2" key="1">
    <citation type="submission" date="2020-03" db="EMBL/GenBank/DDBJ databases">
        <title>A high-quality chromosome-level genome assembly of a woody plant with both climbing and erect habits, Rhamnella rubrinervis.</title>
        <authorList>
            <person name="Lu Z."/>
            <person name="Yang Y."/>
            <person name="Zhu X."/>
            <person name="Sun Y."/>
        </authorList>
    </citation>
    <scope>NUCLEOTIDE SEQUENCE</scope>
    <source>
        <strain evidence="2">BYM</strain>
        <tissue evidence="2">Leaf</tissue>
    </source>
</reference>
<evidence type="ECO:0000256" key="1">
    <source>
        <dbReference type="SAM" id="Phobius"/>
    </source>
</evidence>
<sequence>MGVSFTHNLERALERSPIRPWFRLFDRRPINILFLCLGGSFPAPLVLRGGFIFVDVAGMTIMDDRFWRSDAIGNYIQDC</sequence>